<evidence type="ECO:0000313" key="2">
    <source>
        <dbReference type="EMBL" id="MCM6774527.1"/>
    </source>
</evidence>
<keyword evidence="3" id="KW-1185">Reference proteome</keyword>
<gene>
    <name evidence="2" type="ORF">NDR86_13685</name>
</gene>
<proteinExistence type="predicted"/>
<name>A0A9X2E5K3_9NOCA</name>
<evidence type="ECO:0000256" key="1">
    <source>
        <dbReference type="SAM" id="MobiDB-lite"/>
    </source>
</evidence>
<dbReference type="RefSeq" id="WP_251912206.1">
    <property type="nucleotide sequence ID" value="NZ_JAMRXG010000005.1"/>
</dbReference>
<dbReference type="Pfam" id="PF13830">
    <property type="entry name" value="DUF4192"/>
    <property type="match status" value="1"/>
</dbReference>
<organism evidence="2 3">
    <name type="scientific">Nocardia pulmonis</name>
    <dbReference type="NCBI Taxonomy" id="2951408"/>
    <lineage>
        <taxon>Bacteria</taxon>
        <taxon>Bacillati</taxon>
        <taxon>Actinomycetota</taxon>
        <taxon>Actinomycetes</taxon>
        <taxon>Mycobacteriales</taxon>
        <taxon>Nocardiaceae</taxon>
        <taxon>Nocardia</taxon>
    </lineage>
</organism>
<dbReference type="InterPro" id="IPR025447">
    <property type="entry name" value="DUF4192"/>
</dbReference>
<feature type="region of interest" description="Disordered" evidence="1">
    <location>
        <begin position="296"/>
        <end position="342"/>
    </location>
</feature>
<dbReference type="AlphaFoldDB" id="A0A9X2E5K3"/>
<accession>A0A9X2E5K3</accession>
<dbReference type="Proteomes" id="UP001139157">
    <property type="component" value="Unassembled WGS sequence"/>
</dbReference>
<feature type="compositionally biased region" description="Polar residues" evidence="1">
    <location>
        <begin position="320"/>
        <end position="332"/>
    </location>
</feature>
<reference evidence="2" key="1">
    <citation type="submission" date="2022-06" db="EMBL/GenBank/DDBJ databases">
        <title>Novel species in genus nocardia.</title>
        <authorList>
            <person name="Li F."/>
        </authorList>
    </citation>
    <scope>NUCLEOTIDE SEQUENCE</scope>
    <source>
        <strain evidence="2">CDC141</strain>
    </source>
</reference>
<feature type="compositionally biased region" description="Basic and acidic residues" evidence="1">
    <location>
        <begin position="333"/>
        <end position="342"/>
    </location>
</feature>
<evidence type="ECO:0000313" key="3">
    <source>
        <dbReference type="Proteomes" id="UP001139157"/>
    </source>
</evidence>
<protein>
    <submittedName>
        <fullName evidence="2">DUF4192 domain-containing protein</fullName>
    </submittedName>
</protein>
<sequence>MVAIENPGAVIAALPPWLGYTPRRSMVLILLDRTDVPDQLLRATHVRRCDLLLPDGAIDAQSIAMAAFDLCAYFHPDLLCAVIIDDDLHTREPRDRYDYVIALLRERATLVWGVPLMDAWATPEVAAGQPWWSVVHADIAGQAFERPQPGHSPSPLDLTGPQSGLAAQVAAQLTERRAEPSPAADADLRSRHRDQLRVVLRLVDSIAAHRWPSAQDVVELTLILDDDLVRDCCHALATTRRAVAALDLWTLTWQALPPGRRTQAALLTASAAILADKLWLAGTALRTILVDEPGHPHNRGHAHSSAIHRSSNCGRWRPPGTQQPTGSASPSIDSDHPSPRAG</sequence>
<dbReference type="EMBL" id="JAMRXG010000005">
    <property type="protein sequence ID" value="MCM6774527.1"/>
    <property type="molecule type" value="Genomic_DNA"/>
</dbReference>
<comment type="caution">
    <text evidence="2">The sequence shown here is derived from an EMBL/GenBank/DDBJ whole genome shotgun (WGS) entry which is preliminary data.</text>
</comment>